<dbReference type="PANTHER" id="PTHR42855:SF1">
    <property type="entry name" value="ABC TRANSPORTER DOMAIN-CONTAINING PROTEIN"/>
    <property type="match status" value="1"/>
</dbReference>
<feature type="compositionally biased region" description="Basic and acidic residues" evidence="6">
    <location>
        <begin position="109"/>
        <end position="120"/>
    </location>
</feature>
<protein>
    <recommendedName>
        <fullName evidence="1">Probable ATP-dependent transporter ycf16</fullName>
    </recommendedName>
</protein>
<dbReference type="PROSITE" id="PS50893">
    <property type="entry name" value="ABC_TRANSPORTER_2"/>
    <property type="match status" value="2"/>
</dbReference>
<dbReference type="InterPro" id="IPR017871">
    <property type="entry name" value="ABC_transporter-like_CS"/>
</dbReference>
<dbReference type="PROSITE" id="PS00211">
    <property type="entry name" value="ABC_TRANSPORTER_1"/>
    <property type="match status" value="2"/>
</dbReference>
<name>M2Y4E0_GALSU</name>
<proteinExistence type="inferred from homology"/>
<dbReference type="OMA" id="QWTPVGD"/>
<dbReference type="GO" id="GO:0016887">
    <property type="term" value="F:ATP hydrolysis activity"/>
    <property type="evidence" value="ECO:0007669"/>
    <property type="project" value="InterPro"/>
</dbReference>
<dbReference type="FunFam" id="3.40.50.300:FF:000309">
    <property type="entry name" value="ABC transporter ATP-binding protein"/>
    <property type="match status" value="1"/>
</dbReference>
<sequence length="798" mass="91614">MDASWHSAFLGTTHLQQLVVVHRKKCLCHRRRHSFKATHSKWIPLCMAKKKSTQQPQEVDVFGAAGLSQEELLKQALENIHKSKESKKNKSSKEEKETTNEQRNTMARQETEHQVKEEKRKKQASKQQQKRLDKEEEEEETIQDPETRQEYEKFLSEVGAFTLSGRQKQRVKVSYNRISKNDVDGFRHSQGVSWIRLQDITLYFGSVKLLTRVNWEVKSGDRVGLVGDNGSGKTTMLKILAGLITPDSGEIIKSSPRVRTAFLKQEFVDELCPTRTLKEELLSVFEEENKMLQEYRQLEDKIANMGTEGNNLEYVEELLNQLESYRTQCEDSDVWNLENRIERLLPQLGFLPEDTWKPVSSFSGGWKVRIGLGKVLLKKPDVLLLDEPTNHLDIESLEWLEEYLSSCNIALVLVSHDREFLDRVANRIVEVENGETHEFVGNYTSYLRQKEDMRTAWEAAYQRQQKFLEEQYSFIRRFQSSATRASQVKSREKLLQNMQLKGELVPRPPRPGKPLVLRFPSAPRSGNDVVEFRNVTHGYGDRVLFRNVNLLVERGDRLAIVGPNGSGKSTLLRLITGQEKPNQGEIMVTSHNLVTGYFEQSQADVLPLDKTVYETIEQAAGTSKSYEEIRALLGRFLFKGDSVYKSVASLSGGEKARLALCKILVSPVNLLVLDEPSNHIDIGAKETLEEALQLYDGTLILVSHDRYFVSRVAKQILSIENEQVVFYNGDYRYYLDHNEDFKERLERRFIQGVTEIKSAPEMVTTDEVLGNVEKRKKAFGGSNIAAGKKKLYDTKRWK</sequence>
<feature type="compositionally biased region" description="Basic and acidic residues" evidence="6">
    <location>
        <begin position="80"/>
        <end position="100"/>
    </location>
</feature>
<evidence type="ECO:0000313" key="8">
    <source>
        <dbReference type="EMBL" id="EME30704.1"/>
    </source>
</evidence>
<reference evidence="9" key="1">
    <citation type="journal article" date="2013" name="Science">
        <title>Gene transfer from bacteria and archaea facilitated evolution of an extremophilic eukaryote.</title>
        <authorList>
            <person name="Schonknecht G."/>
            <person name="Chen W.H."/>
            <person name="Ternes C.M."/>
            <person name="Barbier G.G."/>
            <person name="Shrestha R.P."/>
            <person name="Stanke M."/>
            <person name="Brautigam A."/>
            <person name="Baker B.J."/>
            <person name="Banfield J.F."/>
            <person name="Garavito R.M."/>
            <person name="Carr K."/>
            <person name="Wilkerson C."/>
            <person name="Rensing S.A."/>
            <person name="Gagneul D."/>
            <person name="Dickenson N.E."/>
            <person name="Oesterhelt C."/>
            <person name="Lercher M.J."/>
            <person name="Weber A.P."/>
        </authorList>
    </citation>
    <scope>NUCLEOTIDE SEQUENCE [LARGE SCALE GENOMIC DNA]</scope>
    <source>
        <strain evidence="9">074W</strain>
    </source>
</reference>
<dbReference type="OrthoDB" id="2110130at2759"/>
<dbReference type="InterPro" id="IPR003439">
    <property type="entry name" value="ABC_transporter-like_ATP-bd"/>
</dbReference>
<dbReference type="InterPro" id="IPR027417">
    <property type="entry name" value="P-loop_NTPase"/>
</dbReference>
<feature type="domain" description="ABC transporter" evidence="7">
    <location>
        <begin position="195"/>
        <end position="458"/>
    </location>
</feature>
<evidence type="ECO:0000313" key="9">
    <source>
        <dbReference type="Proteomes" id="UP000030680"/>
    </source>
</evidence>
<dbReference type="SUPFAM" id="SSF52540">
    <property type="entry name" value="P-loop containing nucleoside triphosphate hydrolases"/>
    <property type="match status" value="2"/>
</dbReference>
<feature type="domain" description="ABC transporter" evidence="7">
    <location>
        <begin position="530"/>
        <end position="746"/>
    </location>
</feature>
<keyword evidence="2" id="KW-0677">Repeat</keyword>
<evidence type="ECO:0000256" key="1">
    <source>
        <dbReference type="ARBA" id="ARBA00014334"/>
    </source>
</evidence>
<dbReference type="InterPro" id="IPR003593">
    <property type="entry name" value="AAA+_ATPase"/>
</dbReference>
<dbReference type="InterPro" id="IPR032781">
    <property type="entry name" value="ABC_tran_Xtn"/>
</dbReference>
<evidence type="ECO:0000256" key="5">
    <source>
        <dbReference type="ARBA" id="ARBA00061344"/>
    </source>
</evidence>
<evidence type="ECO:0000256" key="6">
    <source>
        <dbReference type="SAM" id="MobiDB-lite"/>
    </source>
</evidence>
<dbReference type="eggNOG" id="KOG0927">
    <property type="taxonomic scope" value="Eukaryota"/>
</dbReference>
<accession>M2Y4E0</accession>
<dbReference type="KEGG" id="gsl:Gasu_19480"/>
<gene>
    <name evidence="8" type="ORF">Gasu_19480</name>
</gene>
<dbReference type="GeneID" id="17089415"/>
<dbReference type="Gramene" id="EME30704">
    <property type="protein sequence ID" value="EME30704"/>
    <property type="gene ID" value="Gasu_19480"/>
</dbReference>
<dbReference type="AlphaFoldDB" id="M2Y4E0"/>
<comment type="similarity">
    <text evidence="5">Belongs to the ABC transporter superfamily. ABCF family. EF3 (TC 3.A.1.121) subfamily.</text>
</comment>
<evidence type="ECO:0000256" key="4">
    <source>
        <dbReference type="ARBA" id="ARBA00022840"/>
    </source>
</evidence>
<dbReference type="Pfam" id="PF12848">
    <property type="entry name" value="ABC_tran_Xtn"/>
    <property type="match status" value="1"/>
</dbReference>
<dbReference type="GO" id="GO:0005524">
    <property type="term" value="F:ATP binding"/>
    <property type="evidence" value="ECO:0007669"/>
    <property type="project" value="UniProtKB-KW"/>
</dbReference>
<organism evidence="8 9">
    <name type="scientific">Galdieria sulphuraria</name>
    <name type="common">Red alga</name>
    <dbReference type="NCBI Taxonomy" id="130081"/>
    <lineage>
        <taxon>Eukaryota</taxon>
        <taxon>Rhodophyta</taxon>
        <taxon>Bangiophyceae</taxon>
        <taxon>Galdieriales</taxon>
        <taxon>Galdieriaceae</taxon>
        <taxon>Galdieria</taxon>
    </lineage>
</organism>
<dbReference type="EMBL" id="KB454497">
    <property type="protein sequence ID" value="EME30704.1"/>
    <property type="molecule type" value="Genomic_DNA"/>
</dbReference>
<dbReference type="STRING" id="130081.M2Y4E0"/>
<feature type="region of interest" description="Disordered" evidence="6">
    <location>
        <begin position="80"/>
        <end position="149"/>
    </location>
</feature>
<keyword evidence="9" id="KW-1185">Reference proteome</keyword>
<dbReference type="CDD" id="cd03221">
    <property type="entry name" value="ABCF_EF-3"/>
    <property type="match status" value="2"/>
</dbReference>
<evidence type="ECO:0000256" key="3">
    <source>
        <dbReference type="ARBA" id="ARBA00022741"/>
    </source>
</evidence>
<dbReference type="GO" id="GO:0003676">
    <property type="term" value="F:nucleic acid binding"/>
    <property type="evidence" value="ECO:0007669"/>
    <property type="project" value="UniProtKB-ARBA"/>
</dbReference>
<dbReference type="Gene3D" id="3.40.50.300">
    <property type="entry name" value="P-loop containing nucleotide triphosphate hydrolases"/>
    <property type="match status" value="2"/>
</dbReference>
<evidence type="ECO:0000256" key="2">
    <source>
        <dbReference type="ARBA" id="ARBA00022737"/>
    </source>
</evidence>
<dbReference type="Proteomes" id="UP000030680">
    <property type="component" value="Unassembled WGS sequence"/>
</dbReference>
<dbReference type="FunFam" id="3.40.50.300:FF:000011">
    <property type="entry name" value="Putative ABC transporter ATP-binding component"/>
    <property type="match status" value="1"/>
</dbReference>
<keyword evidence="3" id="KW-0547">Nucleotide-binding</keyword>
<dbReference type="Pfam" id="PF00005">
    <property type="entry name" value="ABC_tran"/>
    <property type="match status" value="2"/>
</dbReference>
<dbReference type="RefSeq" id="XP_005707224.1">
    <property type="nucleotide sequence ID" value="XM_005707167.1"/>
</dbReference>
<dbReference type="PANTHER" id="PTHR42855">
    <property type="entry name" value="ABC TRANSPORTER ATP-BINDING SUBUNIT"/>
    <property type="match status" value="1"/>
</dbReference>
<dbReference type="SMART" id="SM00382">
    <property type="entry name" value="AAA"/>
    <property type="match status" value="2"/>
</dbReference>
<dbReference type="InterPro" id="IPR051309">
    <property type="entry name" value="ABCF_ATPase"/>
</dbReference>
<evidence type="ECO:0000259" key="7">
    <source>
        <dbReference type="PROSITE" id="PS50893"/>
    </source>
</evidence>
<keyword evidence="4 8" id="KW-0067">ATP-binding</keyword>